<keyword evidence="3" id="KW-0863">Zinc-finger</keyword>
<dbReference type="InterPro" id="IPR052035">
    <property type="entry name" value="ZnF_BED_domain_contain"/>
</dbReference>
<dbReference type="PANTHER" id="PTHR46481">
    <property type="entry name" value="ZINC FINGER BED DOMAIN-CONTAINING PROTEIN 4"/>
    <property type="match status" value="1"/>
</dbReference>
<dbReference type="Proteomes" id="UP000313359">
    <property type="component" value="Unassembled WGS sequence"/>
</dbReference>
<keyword evidence="5" id="KW-0539">Nucleus</keyword>
<dbReference type="GO" id="GO:0005634">
    <property type="term" value="C:nucleus"/>
    <property type="evidence" value="ECO:0007669"/>
    <property type="project" value="UniProtKB-SubCell"/>
</dbReference>
<feature type="non-terminal residue" evidence="6">
    <location>
        <position position="183"/>
    </location>
</feature>
<evidence type="ECO:0000256" key="4">
    <source>
        <dbReference type="ARBA" id="ARBA00022833"/>
    </source>
</evidence>
<name>A0A5C2RP51_9APHY</name>
<dbReference type="AlphaFoldDB" id="A0A5C2RP51"/>
<keyword evidence="2" id="KW-0479">Metal-binding</keyword>
<reference evidence="6" key="1">
    <citation type="journal article" date="2018" name="Genome Biol. Evol.">
        <title>Genomics and development of Lentinus tigrinus, a white-rot wood-decaying mushroom with dimorphic fruiting bodies.</title>
        <authorList>
            <person name="Wu B."/>
            <person name="Xu Z."/>
            <person name="Knudson A."/>
            <person name="Carlson A."/>
            <person name="Chen N."/>
            <person name="Kovaka S."/>
            <person name="LaButti K."/>
            <person name="Lipzen A."/>
            <person name="Pennachio C."/>
            <person name="Riley R."/>
            <person name="Schakwitz W."/>
            <person name="Umezawa K."/>
            <person name="Ohm R.A."/>
            <person name="Grigoriev I.V."/>
            <person name="Nagy L.G."/>
            <person name="Gibbons J."/>
            <person name="Hibbett D."/>
        </authorList>
    </citation>
    <scope>NUCLEOTIDE SEQUENCE [LARGE SCALE GENOMIC DNA]</scope>
    <source>
        <strain evidence="6">ALCF2SS1-6</strain>
    </source>
</reference>
<evidence type="ECO:0000256" key="5">
    <source>
        <dbReference type="ARBA" id="ARBA00023242"/>
    </source>
</evidence>
<evidence type="ECO:0000313" key="6">
    <source>
        <dbReference type="EMBL" id="RPD52227.1"/>
    </source>
</evidence>
<keyword evidence="4" id="KW-0862">Zinc</keyword>
<keyword evidence="7" id="KW-1185">Reference proteome</keyword>
<evidence type="ECO:0000313" key="7">
    <source>
        <dbReference type="Proteomes" id="UP000313359"/>
    </source>
</evidence>
<evidence type="ECO:0000256" key="2">
    <source>
        <dbReference type="ARBA" id="ARBA00022723"/>
    </source>
</evidence>
<protein>
    <submittedName>
        <fullName evidence="6">Uncharacterized protein</fullName>
    </submittedName>
</protein>
<organism evidence="6 7">
    <name type="scientific">Lentinus tigrinus ALCF2SS1-6</name>
    <dbReference type="NCBI Taxonomy" id="1328759"/>
    <lineage>
        <taxon>Eukaryota</taxon>
        <taxon>Fungi</taxon>
        <taxon>Dikarya</taxon>
        <taxon>Basidiomycota</taxon>
        <taxon>Agaricomycotina</taxon>
        <taxon>Agaricomycetes</taxon>
        <taxon>Polyporales</taxon>
        <taxon>Polyporaceae</taxon>
        <taxon>Lentinus</taxon>
    </lineage>
</organism>
<proteinExistence type="predicted"/>
<dbReference type="OrthoDB" id="2742389at2759"/>
<comment type="subcellular location">
    <subcellularLocation>
        <location evidence="1">Nucleus</location>
    </subcellularLocation>
</comment>
<feature type="non-terminal residue" evidence="6">
    <location>
        <position position="1"/>
    </location>
</feature>
<evidence type="ECO:0000256" key="3">
    <source>
        <dbReference type="ARBA" id="ARBA00022771"/>
    </source>
</evidence>
<dbReference type="STRING" id="1328759.A0A5C2RP51"/>
<dbReference type="GO" id="GO:0008270">
    <property type="term" value="F:zinc ion binding"/>
    <property type="evidence" value="ECO:0007669"/>
    <property type="project" value="UniProtKB-KW"/>
</dbReference>
<evidence type="ECO:0000256" key="1">
    <source>
        <dbReference type="ARBA" id="ARBA00004123"/>
    </source>
</evidence>
<dbReference type="PANTHER" id="PTHR46481:SF10">
    <property type="entry name" value="ZINC FINGER BED DOMAIN-CONTAINING PROTEIN 39"/>
    <property type="match status" value="1"/>
</dbReference>
<gene>
    <name evidence="6" type="ORF">L227DRAFT_476347</name>
</gene>
<dbReference type="EMBL" id="ML122387">
    <property type="protein sequence ID" value="RPD52227.1"/>
    <property type="molecule type" value="Genomic_DNA"/>
</dbReference>
<dbReference type="SUPFAM" id="SSF140996">
    <property type="entry name" value="Hermes dimerisation domain"/>
    <property type="match status" value="1"/>
</dbReference>
<accession>A0A5C2RP51</accession>
<sequence>FLDTKDATSTSNMSTHVKLCWGNEIFRASQAAGKHHQVRPMVKVFSRTGTITQAFKRSGKGKVTYSTRQLTSKETWAWIVRWVAENKRPYDTVKDRAFLTLMKMGRPEYKIPSPATVSRDVRRMFARCHARVTRMLQDYNGELNFMFDAWMSPNHKALLAFAVHLQHQGNALSFILDVIEVAE</sequence>